<keyword evidence="2" id="KW-1185">Reference proteome</keyword>
<proteinExistence type="predicted"/>
<name>A0AC60QPX0_IXOPE</name>
<evidence type="ECO:0000313" key="1">
    <source>
        <dbReference type="EMBL" id="KAG0438730.1"/>
    </source>
</evidence>
<dbReference type="Proteomes" id="UP000805193">
    <property type="component" value="Unassembled WGS sequence"/>
</dbReference>
<sequence>MAVVLSEYGASLRAFARSRYVEKVRLSGGTDPLLFDDDDTVMEHDLYSKVQDIDIKDYLVGKTSVITREQFKAHKALEAHNYLTSRWVQPPRLKVLPNGDVVVIGKADILKECENVASGISIEPESLVQRMCYPDNHYFTTRATAWGIEKEQGARKMNKLQRRNSRPHNITVEQQVLVALRFYTAGGFQGTVASDERIAVHQCTVSRVLVYVSEAIIDCLGASWLRFAHTRAEKTEAQKFFRRCKYSGVIGYSGYPLEPWLLTLIPGNPHWTFRGRVQ</sequence>
<evidence type="ECO:0000313" key="2">
    <source>
        <dbReference type="Proteomes" id="UP000805193"/>
    </source>
</evidence>
<reference evidence="1 2" key="1">
    <citation type="journal article" date="2020" name="Cell">
        <title>Large-Scale Comparative Analyses of Tick Genomes Elucidate Their Genetic Diversity and Vector Capacities.</title>
        <authorList>
            <consortium name="Tick Genome and Microbiome Consortium (TIGMIC)"/>
            <person name="Jia N."/>
            <person name="Wang J."/>
            <person name="Shi W."/>
            <person name="Du L."/>
            <person name="Sun Y."/>
            <person name="Zhan W."/>
            <person name="Jiang J.F."/>
            <person name="Wang Q."/>
            <person name="Zhang B."/>
            <person name="Ji P."/>
            <person name="Bell-Sakyi L."/>
            <person name="Cui X.M."/>
            <person name="Yuan T.T."/>
            <person name="Jiang B.G."/>
            <person name="Yang W.F."/>
            <person name="Lam T.T."/>
            <person name="Chang Q.C."/>
            <person name="Ding S.J."/>
            <person name="Wang X.J."/>
            <person name="Zhu J.G."/>
            <person name="Ruan X.D."/>
            <person name="Zhao L."/>
            <person name="Wei J.T."/>
            <person name="Ye R.Z."/>
            <person name="Que T.C."/>
            <person name="Du C.H."/>
            <person name="Zhou Y.H."/>
            <person name="Cheng J.X."/>
            <person name="Dai P.F."/>
            <person name="Guo W.B."/>
            <person name="Han X.H."/>
            <person name="Huang E.J."/>
            <person name="Li L.F."/>
            <person name="Wei W."/>
            <person name="Gao Y.C."/>
            <person name="Liu J.Z."/>
            <person name="Shao H.Z."/>
            <person name="Wang X."/>
            <person name="Wang C.C."/>
            <person name="Yang T.C."/>
            <person name="Huo Q.B."/>
            <person name="Li W."/>
            <person name="Chen H.Y."/>
            <person name="Chen S.E."/>
            <person name="Zhou L.G."/>
            <person name="Ni X.B."/>
            <person name="Tian J.H."/>
            <person name="Sheng Y."/>
            <person name="Liu T."/>
            <person name="Pan Y.S."/>
            <person name="Xia L.Y."/>
            <person name="Li J."/>
            <person name="Zhao F."/>
            <person name="Cao W.C."/>
        </authorList>
    </citation>
    <scope>NUCLEOTIDE SEQUENCE [LARGE SCALE GENOMIC DNA]</scope>
    <source>
        <strain evidence="1">Iper-2018</strain>
    </source>
</reference>
<accession>A0AC60QPX0</accession>
<comment type="caution">
    <text evidence="1">The sequence shown here is derived from an EMBL/GenBank/DDBJ whole genome shotgun (WGS) entry which is preliminary data.</text>
</comment>
<gene>
    <name evidence="1" type="ORF">HPB47_016906</name>
</gene>
<protein>
    <submittedName>
        <fullName evidence="1">Uncharacterized protein</fullName>
    </submittedName>
</protein>
<organism evidence="1 2">
    <name type="scientific">Ixodes persulcatus</name>
    <name type="common">Taiga tick</name>
    <dbReference type="NCBI Taxonomy" id="34615"/>
    <lineage>
        <taxon>Eukaryota</taxon>
        <taxon>Metazoa</taxon>
        <taxon>Ecdysozoa</taxon>
        <taxon>Arthropoda</taxon>
        <taxon>Chelicerata</taxon>
        <taxon>Arachnida</taxon>
        <taxon>Acari</taxon>
        <taxon>Parasitiformes</taxon>
        <taxon>Ixodida</taxon>
        <taxon>Ixodoidea</taxon>
        <taxon>Ixodidae</taxon>
        <taxon>Ixodinae</taxon>
        <taxon>Ixodes</taxon>
    </lineage>
</organism>
<dbReference type="EMBL" id="JABSTQ010005692">
    <property type="protein sequence ID" value="KAG0438730.1"/>
    <property type="molecule type" value="Genomic_DNA"/>
</dbReference>